<evidence type="ECO:0000313" key="5">
    <source>
        <dbReference type="EMBL" id="QXT41044.1"/>
    </source>
</evidence>
<dbReference type="SMART" id="SM00448">
    <property type="entry name" value="REC"/>
    <property type="match status" value="1"/>
</dbReference>
<dbReference type="GO" id="GO:0000160">
    <property type="term" value="P:phosphorelay signal transduction system"/>
    <property type="evidence" value="ECO:0007669"/>
    <property type="project" value="InterPro"/>
</dbReference>
<dbReference type="KEGG" id="gce:KYE46_07465"/>
<gene>
    <name evidence="5" type="ORF">KYE46_07465</name>
</gene>
<dbReference type="AlphaFoldDB" id="A0A8F6TZJ6"/>
<dbReference type="PANTHER" id="PTHR45339:SF3">
    <property type="entry name" value="HISTIDINE KINASE"/>
    <property type="match status" value="1"/>
</dbReference>
<name>A0A8F6TZJ6_9RHOB</name>
<feature type="domain" description="Histidine kinase" evidence="3">
    <location>
        <begin position="26"/>
        <end position="223"/>
    </location>
</feature>
<dbReference type="Proteomes" id="UP000825009">
    <property type="component" value="Chromosome"/>
</dbReference>
<keyword evidence="1 2" id="KW-0597">Phosphoprotein</keyword>
<dbReference type="EMBL" id="CP079194">
    <property type="protein sequence ID" value="QXT41044.1"/>
    <property type="molecule type" value="Genomic_DNA"/>
</dbReference>
<dbReference type="SMART" id="SM00387">
    <property type="entry name" value="HATPase_c"/>
    <property type="match status" value="1"/>
</dbReference>
<dbReference type="InterPro" id="IPR005467">
    <property type="entry name" value="His_kinase_dom"/>
</dbReference>
<keyword evidence="6" id="KW-1185">Reference proteome</keyword>
<accession>A0A8F6TZJ6</accession>
<dbReference type="PROSITE" id="PS50110">
    <property type="entry name" value="RESPONSE_REGULATORY"/>
    <property type="match status" value="1"/>
</dbReference>
<dbReference type="Pfam" id="PF00072">
    <property type="entry name" value="Response_reg"/>
    <property type="match status" value="1"/>
</dbReference>
<dbReference type="CDD" id="cd17546">
    <property type="entry name" value="REC_hyHK_CKI1_RcsC-like"/>
    <property type="match status" value="1"/>
</dbReference>
<dbReference type="InterPro" id="IPR001789">
    <property type="entry name" value="Sig_transdc_resp-reg_receiver"/>
</dbReference>
<sequence length="506" mass="54025">MAEGRPPIPSEERRAAEQRSSEALQRLSHDIRSAMSDVLGGIRLVDTARLDPQTQTQIDRVRAASDTLAALVDDALMVASGETQIRAQHFDVDVDLWLRALEGRWAGRAAERGSRFVLDRQGALPKRLLVSPIELARVVGNLVGNALIHAGGGDVAIEVSCERSRGFWICIKDQGSGFPEHVLQADDGLVPSDRGSGLGLSIARELSAGMPANLWLRNEPDTGHGCACLLIPKEKVVWTVEAKPDAVIPDLSDLRILMAEDNLTNQTILRQMLEGMGAQTVIVADGQAAMGALGRERFDIALLDIEMPRMSGLEVMEQVRAASGELATMPLVAVTAYVLRDNREAIYAAGADGIIGKPIASPAEFGRAILRYVGRATGETIPTDVLSGGGLEPKMDIGRLDRLLEAAGAEGSVELLARMTEDLQAVGHALGIGVAAADAEEVRAQTHILIAISGAAGAERLCQFAEVLNIAAKRSNLDQMPLIHGHLQADLDDLITVIRARHASLS</sequence>
<feature type="domain" description="Response regulatory" evidence="4">
    <location>
        <begin position="255"/>
        <end position="372"/>
    </location>
</feature>
<dbReference type="InterPro" id="IPR003594">
    <property type="entry name" value="HATPase_dom"/>
</dbReference>
<evidence type="ECO:0000256" key="1">
    <source>
        <dbReference type="ARBA" id="ARBA00022553"/>
    </source>
</evidence>
<organism evidence="5 6">
    <name type="scientific">Gymnodinialimonas ceratoperidinii</name>
    <dbReference type="NCBI Taxonomy" id="2856823"/>
    <lineage>
        <taxon>Bacteria</taxon>
        <taxon>Pseudomonadati</taxon>
        <taxon>Pseudomonadota</taxon>
        <taxon>Alphaproteobacteria</taxon>
        <taxon>Rhodobacterales</taxon>
        <taxon>Paracoccaceae</taxon>
        <taxon>Gymnodinialimonas</taxon>
    </lineage>
</organism>
<dbReference type="PANTHER" id="PTHR45339">
    <property type="entry name" value="HYBRID SIGNAL TRANSDUCTION HISTIDINE KINASE J"/>
    <property type="match status" value="1"/>
</dbReference>
<evidence type="ECO:0000259" key="3">
    <source>
        <dbReference type="PROSITE" id="PS50109"/>
    </source>
</evidence>
<protein>
    <submittedName>
        <fullName evidence="5">Response regulator</fullName>
    </submittedName>
</protein>
<dbReference type="RefSeq" id="WP_219004614.1">
    <property type="nucleotide sequence ID" value="NZ_CP079194.1"/>
</dbReference>
<proteinExistence type="predicted"/>
<evidence type="ECO:0000259" key="4">
    <source>
        <dbReference type="PROSITE" id="PS50110"/>
    </source>
</evidence>
<feature type="modified residue" description="4-aspartylphosphate" evidence="2">
    <location>
        <position position="304"/>
    </location>
</feature>
<reference evidence="5 6" key="1">
    <citation type="submission" date="2021-07" db="EMBL/GenBank/DDBJ databases">
        <title>A novel Jannaschia species isolated from marine dinoflagellate Ceratoperidinium margalefii.</title>
        <authorList>
            <person name="Jiang Y."/>
            <person name="Li Z."/>
        </authorList>
    </citation>
    <scope>NUCLEOTIDE SEQUENCE [LARGE SCALE GENOMIC DNA]</scope>
    <source>
        <strain evidence="5 6">J12C1-MA-4</strain>
    </source>
</reference>
<dbReference type="PROSITE" id="PS50109">
    <property type="entry name" value="HIS_KIN"/>
    <property type="match status" value="1"/>
</dbReference>
<dbReference type="Pfam" id="PF02518">
    <property type="entry name" value="HATPase_c"/>
    <property type="match status" value="1"/>
</dbReference>
<evidence type="ECO:0000313" key="6">
    <source>
        <dbReference type="Proteomes" id="UP000825009"/>
    </source>
</evidence>
<evidence type="ECO:0000256" key="2">
    <source>
        <dbReference type="PROSITE-ProRule" id="PRU00169"/>
    </source>
</evidence>